<protein>
    <recommendedName>
        <fullName evidence="3">DDE Tnp4 domain-containing protein</fullName>
    </recommendedName>
</protein>
<evidence type="ECO:0000256" key="1">
    <source>
        <dbReference type="ARBA" id="ARBA00001968"/>
    </source>
</evidence>
<evidence type="ECO:0000313" key="4">
    <source>
        <dbReference type="EMBL" id="GFG28481.1"/>
    </source>
</evidence>
<evidence type="ECO:0000256" key="2">
    <source>
        <dbReference type="ARBA" id="ARBA00022723"/>
    </source>
</evidence>
<organism evidence="4 5">
    <name type="scientific">Coptotermes formosanus</name>
    <name type="common">Formosan subterranean termite</name>
    <dbReference type="NCBI Taxonomy" id="36987"/>
    <lineage>
        <taxon>Eukaryota</taxon>
        <taxon>Metazoa</taxon>
        <taxon>Ecdysozoa</taxon>
        <taxon>Arthropoda</taxon>
        <taxon>Hexapoda</taxon>
        <taxon>Insecta</taxon>
        <taxon>Pterygota</taxon>
        <taxon>Neoptera</taxon>
        <taxon>Polyneoptera</taxon>
        <taxon>Dictyoptera</taxon>
        <taxon>Blattodea</taxon>
        <taxon>Blattoidea</taxon>
        <taxon>Termitoidae</taxon>
        <taxon>Rhinotermitidae</taxon>
        <taxon>Coptotermes</taxon>
    </lineage>
</organism>
<dbReference type="EMBL" id="BLKM01000070">
    <property type="protein sequence ID" value="GFG28481.1"/>
    <property type="molecule type" value="Genomic_DNA"/>
</dbReference>
<dbReference type="OrthoDB" id="8193319at2759"/>
<feature type="domain" description="DDE Tnp4" evidence="3">
    <location>
        <begin position="26"/>
        <end position="110"/>
    </location>
</feature>
<reference evidence="5" key="1">
    <citation type="submission" date="2020-01" db="EMBL/GenBank/DDBJ databases">
        <title>Draft genome sequence of the Termite Coptotermes fromosanus.</title>
        <authorList>
            <person name="Itakura S."/>
            <person name="Yosikawa Y."/>
            <person name="Umezawa K."/>
        </authorList>
    </citation>
    <scope>NUCLEOTIDE SEQUENCE [LARGE SCALE GENOMIC DNA]</scope>
</reference>
<name>A0A6L2P8B0_COPFO</name>
<dbReference type="Proteomes" id="UP000502823">
    <property type="component" value="Unassembled WGS sequence"/>
</dbReference>
<comment type="cofactor">
    <cofactor evidence="1">
        <name>a divalent metal cation</name>
        <dbReference type="ChEBI" id="CHEBI:60240"/>
    </cofactor>
</comment>
<gene>
    <name evidence="4" type="ORF">Cfor_07330</name>
</gene>
<dbReference type="InterPro" id="IPR027806">
    <property type="entry name" value="HARBI1_dom"/>
</dbReference>
<sequence length="191" mass="21474">HATLYEKMHQGKLGIPDPKALPGRTKPVPYVFVQDDAFAISKNIMKPYTGQTSGSSSPERMFSYRLSRARRIIENVFGILGSKFRVLLKTTALHPDKVASVVLSCIYLHNFLRRNATSKSSYTPPGAFDSEDSAGNLIPGSWRSDLEDTESLITQQNVPKRGSIESQEIRNEFHDYFISAEGAVPWQYDLY</sequence>
<evidence type="ECO:0000313" key="5">
    <source>
        <dbReference type="Proteomes" id="UP000502823"/>
    </source>
</evidence>
<evidence type="ECO:0000259" key="3">
    <source>
        <dbReference type="Pfam" id="PF13359"/>
    </source>
</evidence>
<accession>A0A6L2P8B0</accession>
<keyword evidence="2" id="KW-0479">Metal-binding</keyword>
<comment type="caution">
    <text evidence="4">The sequence shown here is derived from an EMBL/GenBank/DDBJ whole genome shotgun (WGS) entry which is preliminary data.</text>
</comment>
<dbReference type="Pfam" id="PF13359">
    <property type="entry name" value="DDE_Tnp_4"/>
    <property type="match status" value="1"/>
</dbReference>
<dbReference type="GO" id="GO:0046872">
    <property type="term" value="F:metal ion binding"/>
    <property type="evidence" value="ECO:0007669"/>
    <property type="project" value="UniProtKB-KW"/>
</dbReference>
<proteinExistence type="predicted"/>
<dbReference type="AlphaFoldDB" id="A0A6L2P8B0"/>
<feature type="non-terminal residue" evidence="4">
    <location>
        <position position="1"/>
    </location>
</feature>
<keyword evidence="5" id="KW-1185">Reference proteome</keyword>
<dbReference type="InParanoid" id="A0A6L2P8B0"/>